<accession>A0ABY9X504</accession>
<dbReference type="Pfam" id="PF01337">
    <property type="entry name" value="Barstar"/>
    <property type="match status" value="1"/>
</dbReference>
<evidence type="ECO:0000313" key="3">
    <source>
        <dbReference type="EMBL" id="WNG50481.1"/>
    </source>
</evidence>
<dbReference type="Gene3D" id="3.30.370.10">
    <property type="entry name" value="Barstar-like"/>
    <property type="match status" value="1"/>
</dbReference>
<comment type="similarity">
    <text evidence="1">Belongs to the barstar family.</text>
</comment>
<dbReference type="InterPro" id="IPR035905">
    <property type="entry name" value="Barstar-like_sf"/>
</dbReference>
<reference evidence="3 4" key="1">
    <citation type="submission" date="2019-08" db="EMBL/GenBank/DDBJ databases">
        <title>Archangium and Cystobacter genomes.</title>
        <authorList>
            <person name="Chen I.-C.K."/>
            <person name="Wielgoss S."/>
        </authorList>
    </citation>
    <scope>NUCLEOTIDE SEQUENCE [LARGE SCALE GENOMIC DNA]</scope>
    <source>
        <strain evidence="3 4">Cbm 6</strain>
    </source>
</reference>
<evidence type="ECO:0000313" key="4">
    <source>
        <dbReference type="Proteomes" id="UP001611383"/>
    </source>
</evidence>
<organism evidence="3 4">
    <name type="scientific">Archangium minus</name>
    <dbReference type="NCBI Taxonomy" id="83450"/>
    <lineage>
        <taxon>Bacteria</taxon>
        <taxon>Pseudomonadati</taxon>
        <taxon>Myxococcota</taxon>
        <taxon>Myxococcia</taxon>
        <taxon>Myxococcales</taxon>
        <taxon>Cystobacterineae</taxon>
        <taxon>Archangiaceae</taxon>
        <taxon>Archangium</taxon>
    </lineage>
</organism>
<dbReference type="InterPro" id="IPR000468">
    <property type="entry name" value="Barstar"/>
</dbReference>
<feature type="domain" description="Barstar (barnase inhibitor)" evidence="2">
    <location>
        <begin position="30"/>
        <end position="106"/>
    </location>
</feature>
<dbReference type="Proteomes" id="UP001611383">
    <property type="component" value="Chromosome"/>
</dbReference>
<dbReference type="CDD" id="cd05141">
    <property type="entry name" value="Barstar_evA4336-like"/>
    <property type="match status" value="1"/>
</dbReference>
<dbReference type="SUPFAM" id="SSF52038">
    <property type="entry name" value="Barstar-related"/>
    <property type="match status" value="1"/>
</dbReference>
<dbReference type="RefSeq" id="WP_395809603.1">
    <property type="nucleotide sequence ID" value="NZ_CP043494.1"/>
</dbReference>
<sequence length="128" mass="14556">MSEQPTKFRFVADPVLFGPEGSHIGRVPAGVSDKEQLMRVLEKALRFPDYFGRNWDALADCLRDLSWLPPGRISLVHDALPDLPSKDLRTYLDVLATAVGDWKPQESYELVVIFAERDRHRVLELLPA</sequence>
<name>A0ABY9X504_9BACT</name>
<keyword evidence="4" id="KW-1185">Reference proteome</keyword>
<evidence type="ECO:0000259" key="2">
    <source>
        <dbReference type="Pfam" id="PF01337"/>
    </source>
</evidence>
<protein>
    <submittedName>
        <fullName evidence="3">Barstar family protein</fullName>
    </submittedName>
</protein>
<dbReference type="EMBL" id="CP043494">
    <property type="protein sequence ID" value="WNG50481.1"/>
    <property type="molecule type" value="Genomic_DNA"/>
</dbReference>
<gene>
    <name evidence="3" type="ORF">F0U60_44885</name>
</gene>
<proteinExistence type="inferred from homology"/>
<evidence type="ECO:0000256" key="1">
    <source>
        <dbReference type="ARBA" id="ARBA00006845"/>
    </source>
</evidence>